<dbReference type="AlphaFoldDB" id="A0A6H5G951"/>
<organism evidence="2 3">
    <name type="scientific">Nesidiocoris tenuis</name>
    <dbReference type="NCBI Taxonomy" id="355587"/>
    <lineage>
        <taxon>Eukaryota</taxon>
        <taxon>Metazoa</taxon>
        <taxon>Ecdysozoa</taxon>
        <taxon>Arthropoda</taxon>
        <taxon>Hexapoda</taxon>
        <taxon>Insecta</taxon>
        <taxon>Pterygota</taxon>
        <taxon>Neoptera</taxon>
        <taxon>Paraneoptera</taxon>
        <taxon>Hemiptera</taxon>
        <taxon>Heteroptera</taxon>
        <taxon>Panheteroptera</taxon>
        <taxon>Cimicomorpha</taxon>
        <taxon>Miridae</taxon>
        <taxon>Dicyphina</taxon>
        <taxon>Nesidiocoris</taxon>
    </lineage>
</organism>
<keyword evidence="3" id="KW-1185">Reference proteome</keyword>
<proteinExistence type="predicted"/>
<evidence type="ECO:0000313" key="3">
    <source>
        <dbReference type="Proteomes" id="UP000479000"/>
    </source>
</evidence>
<dbReference type="EMBL" id="CADCXU010007400">
    <property type="protein sequence ID" value="CAA9998844.1"/>
    <property type="molecule type" value="Genomic_DNA"/>
</dbReference>
<protein>
    <submittedName>
        <fullName evidence="2">Uncharacterized protein</fullName>
    </submittedName>
</protein>
<reference evidence="2 3" key="1">
    <citation type="submission" date="2020-02" db="EMBL/GenBank/DDBJ databases">
        <authorList>
            <person name="Ferguson B K."/>
        </authorList>
    </citation>
    <scope>NUCLEOTIDE SEQUENCE [LARGE SCALE GENOMIC DNA]</scope>
</reference>
<feature type="non-terminal residue" evidence="2">
    <location>
        <position position="100"/>
    </location>
</feature>
<accession>A0A6H5G951</accession>
<feature type="region of interest" description="Disordered" evidence="1">
    <location>
        <begin position="1"/>
        <end position="27"/>
    </location>
</feature>
<sequence length="100" mass="10933">MTTPHQNKFRNCSGTGGSSRNHSNCSTRNRLVRRAFARHSAGWLRGTQPPRRAPCGGTCGIQPLRDTISCVTDHRKIAADQDSIVESFLPIGSALPWTMA</sequence>
<gene>
    <name evidence="2" type="ORF">NTEN_LOCUS5127</name>
</gene>
<evidence type="ECO:0000256" key="1">
    <source>
        <dbReference type="SAM" id="MobiDB-lite"/>
    </source>
</evidence>
<dbReference type="Proteomes" id="UP000479000">
    <property type="component" value="Unassembled WGS sequence"/>
</dbReference>
<name>A0A6H5G951_9HEMI</name>
<evidence type="ECO:0000313" key="2">
    <source>
        <dbReference type="EMBL" id="CAA9998844.1"/>
    </source>
</evidence>